<proteinExistence type="predicted"/>
<dbReference type="Gene3D" id="3.40.50.300">
    <property type="entry name" value="P-loop containing nucleotide triphosphate hydrolases"/>
    <property type="match status" value="1"/>
</dbReference>
<dbReference type="AlphaFoldDB" id="A0A6I4LUW1"/>
<dbReference type="InterPro" id="IPR036640">
    <property type="entry name" value="ABC1_TM_sf"/>
</dbReference>
<dbReference type="GO" id="GO:0034040">
    <property type="term" value="F:ATPase-coupled lipid transmembrane transporter activity"/>
    <property type="evidence" value="ECO:0007669"/>
    <property type="project" value="TreeGrafter"/>
</dbReference>
<keyword evidence="6 7" id="KW-0472">Membrane</keyword>
<dbReference type="Proteomes" id="UP000471147">
    <property type="component" value="Unassembled WGS sequence"/>
</dbReference>
<organism evidence="10 11">
    <name type="scientific">Sphingorhabdus profundilacus</name>
    <dbReference type="NCBI Taxonomy" id="2509718"/>
    <lineage>
        <taxon>Bacteria</taxon>
        <taxon>Pseudomonadati</taxon>
        <taxon>Pseudomonadota</taxon>
        <taxon>Alphaproteobacteria</taxon>
        <taxon>Sphingomonadales</taxon>
        <taxon>Sphingomonadaceae</taxon>
        <taxon>Sphingorhabdus</taxon>
    </lineage>
</organism>
<dbReference type="Pfam" id="PF00005">
    <property type="entry name" value="ABC_tran"/>
    <property type="match status" value="1"/>
</dbReference>
<dbReference type="GO" id="GO:0030253">
    <property type="term" value="P:protein secretion by the type I secretion system"/>
    <property type="evidence" value="ECO:0007669"/>
    <property type="project" value="InterPro"/>
</dbReference>
<evidence type="ECO:0000313" key="11">
    <source>
        <dbReference type="Proteomes" id="UP000471147"/>
    </source>
</evidence>
<dbReference type="SMART" id="SM00382">
    <property type="entry name" value="AAA"/>
    <property type="match status" value="1"/>
</dbReference>
<dbReference type="EMBL" id="SDWJ01000001">
    <property type="protein sequence ID" value="MVZ96599.1"/>
    <property type="molecule type" value="Genomic_DNA"/>
</dbReference>
<dbReference type="GO" id="GO:0005524">
    <property type="term" value="F:ATP binding"/>
    <property type="evidence" value="ECO:0007669"/>
    <property type="project" value="UniProtKB-KW"/>
</dbReference>
<dbReference type="InterPro" id="IPR017871">
    <property type="entry name" value="ABC_transporter-like_CS"/>
</dbReference>
<dbReference type="GO" id="GO:0005886">
    <property type="term" value="C:plasma membrane"/>
    <property type="evidence" value="ECO:0007669"/>
    <property type="project" value="UniProtKB-SubCell"/>
</dbReference>
<comment type="caution">
    <text evidence="10">The sequence shown here is derived from an EMBL/GenBank/DDBJ whole genome shotgun (WGS) entry which is preliminary data.</text>
</comment>
<keyword evidence="3" id="KW-0547">Nucleotide-binding</keyword>
<dbReference type="InterPro" id="IPR003439">
    <property type="entry name" value="ABC_transporter-like_ATP-bd"/>
</dbReference>
<comment type="subcellular location">
    <subcellularLocation>
        <location evidence="1">Cell membrane</location>
        <topology evidence="1">Multi-pass membrane protein</topology>
    </subcellularLocation>
</comment>
<dbReference type="SUPFAM" id="SSF52540">
    <property type="entry name" value="P-loop containing nucleoside triphosphate hydrolases"/>
    <property type="match status" value="1"/>
</dbReference>
<name>A0A6I4LUW1_9SPHN</name>
<evidence type="ECO:0000256" key="5">
    <source>
        <dbReference type="ARBA" id="ARBA00022989"/>
    </source>
</evidence>
<evidence type="ECO:0000256" key="6">
    <source>
        <dbReference type="ARBA" id="ARBA00023136"/>
    </source>
</evidence>
<dbReference type="InterPro" id="IPR010128">
    <property type="entry name" value="ATPase_T1SS_PrtD-like"/>
</dbReference>
<dbReference type="PROSITE" id="PS00211">
    <property type="entry name" value="ABC_TRANSPORTER_1"/>
    <property type="match status" value="1"/>
</dbReference>
<evidence type="ECO:0000256" key="2">
    <source>
        <dbReference type="ARBA" id="ARBA00022692"/>
    </source>
</evidence>
<dbReference type="InterPro" id="IPR027417">
    <property type="entry name" value="P-loop_NTPase"/>
</dbReference>
<dbReference type="InterPro" id="IPR003593">
    <property type="entry name" value="AAA+_ATPase"/>
</dbReference>
<dbReference type="PANTHER" id="PTHR24221:SF248">
    <property type="entry name" value="ABC TRANSPORTER TRANSMEMBRANE REGION"/>
    <property type="match status" value="1"/>
</dbReference>
<feature type="transmembrane region" description="Helical" evidence="7">
    <location>
        <begin position="81"/>
        <end position="98"/>
    </location>
</feature>
<dbReference type="GO" id="GO:0016887">
    <property type="term" value="F:ATP hydrolysis activity"/>
    <property type="evidence" value="ECO:0007669"/>
    <property type="project" value="InterPro"/>
</dbReference>
<dbReference type="Gene3D" id="1.20.1560.10">
    <property type="entry name" value="ABC transporter type 1, transmembrane domain"/>
    <property type="match status" value="1"/>
</dbReference>
<dbReference type="NCBIfam" id="TIGR01842">
    <property type="entry name" value="type_I_sec_PrtD"/>
    <property type="match status" value="1"/>
</dbReference>
<dbReference type="OrthoDB" id="9787557at2"/>
<dbReference type="GO" id="GO:0030256">
    <property type="term" value="C:type I protein secretion system complex"/>
    <property type="evidence" value="ECO:0007669"/>
    <property type="project" value="InterPro"/>
</dbReference>
<feature type="transmembrane region" description="Helical" evidence="7">
    <location>
        <begin position="43"/>
        <end position="69"/>
    </location>
</feature>
<feature type="domain" description="ABC transporter" evidence="8">
    <location>
        <begin position="354"/>
        <end position="590"/>
    </location>
</feature>
<gene>
    <name evidence="10" type="ORF">EUU23_02625</name>
</gene>
<dbReference type="GO" id="GO:0140359">
    <property type="term" value="F:ABC-type transporter activity"/>
    <property type="evidence" value="ECO:0007669"/>
    <property type="project" value="InterPro"/>
</dbReference>
<sequence>MAALPFLKTKELHAPVTQVKRRSTFGLTYSPELYAAISGRKGVLAIFLGMSALLNVLMLSGAIFMLLVYDEVLPGRSVPSLVGLVILVIIAFAFQAIIEHLRNQLTAQCGAIFEKSLSDRVFGIMHASKLRGTERRDAPLPSRDLDLLGKFLASPGPMAIFDLPWVMLFLAILFAFHPLLGLVSLAGAVILVILTVVTDRMTMSQIDISTRRGAERGTYLESCRRNAEVIHALGMRQYALAGWNRFNEVYHGTNAGISARLSAMRTFSKTFRMLLQSLILACGAWLVINDNASGGVIIASTILSSRALAPIEIAIGQWRGFISARQAWNRLADCLSNAPNAVTETELPIPSRELRVESLVAVAPGTQYVVFRDISFRLNAGDAMAIVGPSGSGKSTLASTLVGIIPPARGTVRLDGATLSQWDSDTIGAHIGYLPQDIELFDGSVAQNIARFNPEASSPEIIEAAKDAGVHELITGLPEGYDTILGSQGRNLSAGQRQRIALARALFRKPFLVVLDEPNSNLDAVGDFALNYAIAAARERGAIVIIVAHRPSALSEICKLLWLDQGVARAFGNKEDILPKLTGGPAQTKAGQISSAANM</sequence>
<evidence type="ECO:0000259" key="8">
    <source>
        <dbReference type="PROSITE" id="PS50893"/>
    </source>
</evidence>
<evidence type="ECO:0000313" key="10">
    <source>
        <dbReference type="EMBL" id="MVZ96599.1"/>
    </source>
</evidence>
<dbReference type="PROSITE" id="PS50893">
    <property type="entry name" value="ABC_TRANSPORTER_2"/>
    <property type="match status" value="1"/>
</dbReference>
<dbReference type="Pfam" id="PF00664">
    <property type="entry name" value="ABC_membrane"/>
    <property type="match status" value="1"/>
</dbReference>
<evidence type="ECO:0000256" key="4">
    <source>
        <dbReference type="ARBA" id="ARBA00022840"/>
    </source>
</evidence>
<protein>
    <submittedName>
        <fullName evidence="10">Type I secretion system permease/ATPase</fullName>
    </submittedName>
</protein>
<dbReference type="InterPro" id="IPR039421">
    <property type="entry name" value="Type_1_exporter"/>
</dbReference>
<feature type="transmembrane region" description="Helical" evidence="7">
    <location>
        <begin position="182"/>
        <end position="202"/>
    </location>
</feature>
<evidence type="ECO:0000256" key="1">
    <source>
        <dbReference type="ARBA" id="ARBA00004651"/>
    </source>
</evidence>
<evidence type="ECO:0000259" key="9">
    <source>
        <dbReference type="PROSITE" id="PS50929"/>
    </source>
</evidence>
<reference evidence="10 11" key="1">
    <citation type="submission" date="2019-01" db="EMBL/GenBank/DDBJ databases">
        <title>Sphingorhabdus lacus sp.nov., isolated from an oligotrophic freshwater lake.</title>
        <authorList>
            <person name="Park M."/>
        </authorList>
    </citation>
    <scope>NUCLEOTIDE SEQUENCE [LARGE SCALE GENOMIC DNA]</scope>
    <source>
        <strain evidence="10 11">IMCC26285</strain>
    </source>
</reference>
<keyword evidence="5 7" id="KW-1133">Transmembrane helix</keyword>
<feature type="domain" description="ABC transmembrane type-1" evidence="9">
    <location>
        <begin position="45"/>
        <end position="323"/>
    </location>
</feature>
<keyword evidence="4" id="KW-0067">ATP-binding</keyword>
<dbReference type="InterPro" id="IPR011527">
    <property type="entry name" value="ABC1_TM_dom"/>
</dbReference>
<dbReference type="PROSITE" id="PS50929">
    <property type="entry name" value="ABC_TM1F"/>
    <property type="match status" value="1"/>
</dbReference>
<evidence type="ECO:0000256" key="7">
    <source>
        <dbReference type="SAM" id="Phobius"/>
    </source>
</evidence>
<keyword evidence="2 7" id="KW-0812">Transmembrane</keyword>
<dbReference type="PANTHER" id="PTHR24221">
    <property type="entry name" value="ATP-BINDING CASSETTE SUB-FAMILY B"/>
    <property type="match status" value="1"/>
</dbReference>
<dbReference type="SUPFAM" id="SSF90123">
    <property type="entry name" value="ABC transporter transmembrane region"/>
    <property type="match status" value="1"/>
</dbReference>
<keyword evidence="11" id="KW-1185">Reference proteome</keyword>
<evidence type="ECO:0000256" key="3">
    <source>
        <dbReference type="ARBA" id="ARBA00022741"/>
    </source>
</evidence>
<accession>A0A6I4LUW1</accession>